<reference evidence="8 9" key="1">
    <citation type="submission" date="2024-02" db="EMBL/GenBank/DDBJ databases">
        <authorList>
            <person name="Vignale AGUSTIN F."/>
            <person name="Sosa J E."/>
            <person name="Modenutti C."/>
        </authorList>
    </citation>
    <scope>NUCLEOTIDE SEQUENCE [LARGE SCALE GENOMIC DNA]</scope>
</reference>
<dbReference type="EC" id="2.7.1.67" evidence="2"/>
<keyword evidence="3" id="KW-0808">Transferase</keyword>
<evidence type="ECO:0000256" key="1">
    <source>
        <dbReference type="ARBA" id="ARBA00006209"/>
    </source>
</evidence>
<dbReference type="Gene3D" id="3.30.1010.10">
    <property type="entry name" value="Phosphatidylinositol 3-kinase Catalytic Subunit, Chain A, domain 4"/>
    <property type="match status" value="1"/>
</dbReference>
<feature type="compositionally biased region" description="Polar residues" evidence="5">
    <location>
        <begin position="192"/>
        <end position="210"/>
    </location>
</feature>
<gene>
    <name evidence="8" type="ORF">ILEXP_LOCUS6367</name>
</gene>
<keyword evidence="4" id="KW-0418">Kinase</keyword>
<dbReference type="InterPro" id="IPR018936">
    <property type="entry name" value="PI3/4_kinase_CS"/>
</dbReference>
<dbReference type="InterPro" id="IPR011009">
    <property type="entry name" value="Kinase-like_dom_sf"/>
</dbReference>
<dbReference type="InterPro" id="IPR045495">
    <property type="entry name" value="PI4K_N"/>
</dbReference>
<proteinExistence type="inferred from homology"/>
<feature type="domain" description="PI3K/PI4K catalytic" evidence="6">
    <location>
        <begin position="1865"/>
        <end position="1971"/>
    </location>
</feature>
<evidence type="ECO:0000259" key="6">
    <source>
        <dbReference type="PROSITE" id="PS50290"/>
    </source>
</evidence>
<accession>A0ABC8R2I6</accession>
<feature type="compositionally biased region" description="Low complexity" evidence="5">
    <location>
        <begin position="215"/>
        <end position="229"/>
    </location>
</feature>
<dbReference type="PANTHER" id="PTHR10048">
    <property type="entry name" value="PHOSPHATIDYLINOSITOL KINASE"/>
    <property type="match status" value="1"/>
</dbReference>
<protein>
    <recommendedName>
        <fullName evidence="2">1-phosphatidylinositol 4-kinase</fullName>
        <ecNumber evidence="2">2.7.1.67</ecNumber>
    </recommendedName>
</protein>
<evidence type="ECO:0000256" key="4">
    <source>
        <dbReference type="ARBA" id="ARBA00022777"/>
    </source>
</evidence>
<name>A0ABC8R2I6_9AQUA</name>
<dbReference type="Pfam" id="PF19274">
    <property type="entry name" value="PI4K_N"/>
    <property type="match status" value="2"/>
</dbReference>
<dbReference type="InterPro" id="IPR016024">
    <property type="entry name" value="ARM-type_fold"/>
</dbReference>
<feature type="region of interest" description="Disordered" evidence="5">
    <location>
        <begin position="192"/>
        <end position="233"/>
    </location>
</feature>
<dbReference type="InterPro" id="IPR042236">
    <property type="entry name" value="PI3K_accessory_sf"/>
</dbReference>
<evidence type="ECO:0000259" key="7">
    <source>
        <dbReference type="PROSITE" id="PS51545"/>
    </source>
</evidence>
<comment type="caution">
    <text evidence="8">The sequence shown here is derived from an EMBL/GenBank/DDBJ whole genome shotgun (WGS) entry which is preliminary data.</text>
</comment>
<dbReference type="SUPFAM" id="SSF56112">
    <property type="entry name" value="Protein kinase-like (PK-like)"/>
    <property type="match status" value="1"/>
</dbReference>
<dbReference type="Gene3D" id="1.25.40.70">
    <property type="entry name" value="Phosphatidylinositol 3-kinase, accessory domain (PIK)"/>
    <property type="match status" value="1"/>
</dbReference>
<dbReference type="Proteomes" id="UP001642360">
    <property type="component" value="Unassembled WGS sequence"/>
</dbReference>
<dbReference type="InterPro" id="IPR001263">
    <property type="entry name" value="PI3K_accessory_dom"/>
</dbReference>
<dbReference type="SMART" id="SM00145">
    <property type="entry name" value="PI3Ka"/>
    <property type="match status" value="1"/>
</dbReference>
<dbReference type="InterPro" id="IPR015433">
    <property type="entry name" value="PI3/4_kinase"/>
</dbReference>
<evidence type="ECO:0000313" key="9">
    <source>
        <dbReference type="Proteomes" id="UP001642360"/>
    </source>
</evidence>
<evidence type="ECO:0000256" key="5">
    <source>
        <dbReference type="SAM" id="MobiDB-lite"/>
    </source>
</evidence>
<dbReference type="GO" id="GO:0004430">
    <property type="term" value="F:1-phosphatidylinositol 4-kinase activity"/>
    <property type="evidence" value="ECO:0007669"/>
    <property type="project" value="UniProtKB-EC"/>
</dbReference>
<feature type="domain" description="PIK helical" evidence="7">
    <location>
        <begin position="1614"/>
        <end position="1794"/>
    </location>
</feature>
<evidence type="ECO:0000256" key="2">
    <source>
        <dbReference type="ARBA" id="ARBA00012169"/>
    </source>
</evidence>
<dbReference type="EMBL" id="CAUOFW020000926">
    <property type="protein sequence ID" value="CAK9139013.1"/>
    <property type="molecule type" value="Genomic_DNA"/>
</dbReference>
<keyword evidence="9" id="KW-1185">Reference proteome</keyword>
<dbReference type="FunFam" id="3.30.1010.10:FF:000012">
    <property type="entry name" value="Phosphatidylinositol 4-kinase alpha 1"/>
    <property type="match status" value="1"/>
</dbReference>
<evidence type="ECO:0000256" key="3">
    <source>
        <dbReference type="ARBA" id="ARBA00022679"/>
    </source>
</evidence>
<dbReference type="InterPro" id="IPR000403">
    <property type="entry name" value="PI3/4_kinase_cat_dom"/>
</dbReference>
<organism evidence="8 9">
    <name type="scientific">Ilex paraguariensis</name>
    <name type="common">yerba mate</name>
    <dbReference type="NCBI Taxonomy" id="185542"/>
    <lineage>
        <taxon>Eukaryota</taxon>
        <taxon>Viridiplantae</taxon>
        <taxon>Streptophyta</taxon>
        <taxon>Embryophyta</taxon>
        <taxon>Tracheophyta</taxon>
        <taxon>Spermatophyta</taxon>
        <taxon>Magnoliopsida</taxon>
        <taxon>eudicotyledons</taxon>
        <taxon>Gunneridae</taxon>
        <taxon>Pentapetalae</taxon>
        <taxon>asterids</taxon>
        <taxon>campanulids</taxon>
        <taxon>Aquifoliales</taxon>
        <taxon>Aquifoliaceae</taxon>
        <taxon>Ilex</taxon>
    </lineage>
</organism>
<dbReference type="Pfam" id="PF00613">
    <property type="entry name" value="PI3Ka"/>
    <property type="match status" value="1"/>
</dbReference>
<dbReference type="PROSITE" id="PS00915">
    <property type="entry name" value="PI3_4_KINASE_1"/>
    <property type="match status" value="1"/>
</dbReference>
<dbReference type="PROSITE" id="PS51545">
    <property type="entry name" value="PIK_HELICAL"/>
    <property type="match status" value="1"/>
</dbReference>
<dbReference type="PANTHER" id="PTHR10048:SF15">
    <property type="entry name" value="PHOSPHATIDYLINOSITOL 4-KINASE ALPHA"/>
    <property type="match status" value="1"/>
</dbReference>
<dbReference type="PROSITE" id="PS50290">
    <property type="entry name" value="PI3_4_KINASE_3"/>
    <property type="match status" value="1"/>
</dbReference>
<dbReference type="Pfam" id="PF00454">
    <property type="entry name" value="PI3_PI4_kinase"/>
    <property type="match status" value="1"/>
</dbReference>
<comment type="similarity">
    <text evidence="1">Belongs to the PI3/PI4-kinase family. Type III PI4K subfamily.</text>
</comment>
<evidence type="ECO:0000313" key="8">
    <source>
        <dbReference type="EMBL" id="CAK9139013.1"/>
    </source>
</evidence>
<sequence>MESLIELCDLIAQNPSQFADKLAWICGRCPPIDSVPAGSLRVSRSQLNAVLATARFLSKCPNFDDTRPKSAVLGFFRLIPYSFAQSFWPQSFGSDSIASFFNDFLSYVNIASELSLDFAMAVAEYTGEIVMSAIYNVSGDVGVSRVFLNALSQNFPPILPSDANKLVSTLLDRFEISVPSSPRELVSVTPEASSFQSSPLSANHYQSNERASPGNEVSNASGSSSGEASRVTDEAISASSSKGLVMNGGSLAWKSNVDIFGSGVGFNDGGGGGSSTYKRVVASFEEEPVESIQQQEIAFKLIGHILDKVQIDLKLLEQVRAIAKEQLQSMLAFLKRDWTEQGQLLKVRINTKLSVYQAAARLQIKSLSSVDLDGKSSKRLLHGTLALLIEAAEACLFCVWRKLRICEELFSSLLVGISQIALTRGGQLMRVLLIRFKPLVLSTCAQADTWGSSQGAMFESVLKTSCEIIEFGWSKDRSPVDTFVMGLATSIRERNDYEEEEGKEKQAVPVVQLNVIRLLADLNVIVKKPELVDMILPLFIESLEEGDASTPGLLRLRLLDAVSRLASLGFEKSYREAVVLMTRSYLSKLSSVGSAESKTLAPEALTERVETLPTGFHLIASGLTITKLRSDYRHRLLSLCSDVGLAAESKSGRSGADFLGPLLPAVAEICSDFDPTVNVEPALLKLFRNLWFYVALFGLAPPIQKTLSQIKSVSHNLNSVGSMGAIALQSVGGPYMWNTQWSSAVQRISQGTPPLVVSSVKWLEDEFELNALHNPGSRRGSGNEKAAVSQRAALSAALGGRVEVAAMSTISGVKATYLLAVTFLEIIRFSSNGGILNGSPSSNASRSAFSCVFEYLKSPNLMPAVLQCLTAIVHRAFETALLWLIVKSGFGKYTVVQTALFGLVLEFFDEMFERNALSWGMVVVLIGVVEEEGEEKEKDEERLRDRLDCNLLILGPKILLETVKNFLSEKFSGLIFFSIETGQGFLDASVKRMGICKGFTYQLLIGWEDRMSETGNEAEIRESTLSVHTCFLIKSLSLREEHIQEVSMNLLTQLRDKFPQILWNSSCLDSLLFSVHNDPPSAFINDPAWVATVRSLYQRIVREWIIISLSYAPCTSQGLLQEKLCKANNWQRTPPTTDVVSLLSEIRIGTGKNDCWTGTKTANIPAVMAAAAAASGANLKLTEAFNLEVLSTGIVSATVKCNHAGEIAGMRRLYESIGGLDSNPLLMGSGLNLDVPTLGSGVSPQQPQSKNDSFNEILLTRFVHLLQKFVNIAEKGGEVEKSPFRETCSQATALLLSNLGSDSKSNVESFSQLLRLLCWCPAYISTPDAMETGVFVWTWLVSAAPQLGSLVLAELVDAWLWTIDTKRGLFASEVRYSGPAAKLRPHLAPGEPEPLPKKDPVEQIMAHRLWLGFFIDRFEVVRHDSVEQLLLLGRMLQGTTKLPWNFSRHPAATGTFFTVMLLGLKFCSCQSQGNLQNFRTGLQLLEDRIYRASLGWFAHEPEWYDINNNNFAQSEAQSVFIFVHHLLHERVDAPQLDSKGRGYENGSSLIDVKDQYHPVWGRMENYAVGREKRKQLLLMLCQHEADRLDIWAQPVGSKESTSSRPKISSEKWMEYARTAFSVDARIALSLAARFPANTSLKAEVTQLVQSHILEIRGIPQALPYFVTPKAVDENSTILQQLPHWAACSITQALEFLTPAYKGHPRVMAYVLRVLESYPPDRVTFFMPQLVQALRYDEERLVEGYLLRAAQRSDIFAHILIWHLQGESCVPELGKDAAPGKNSSFLALLPIVRQRIIDCFSEKALDTFQREFDFFDKVTSISGVLYPLPKEERRAGIRRELEKIQINGEDLYLPTAPTKLVRGIQVDSGIPLQSAAKVPIRITFNVVDREGDQKDIKPQACIFKVGDDCRQDVLALQVISLLKDIFEAVGINLYLFPYGVLPTGPERGIIESKLNISELLDLKMIFGQPCFC</sequence>
<dbReference type="SUPFAM" id="SSF48371">
    <property type="entry name" value="ARM repeat"/>
    <property type="match status" value="2"/>
</dbReference>